<protein>
    <submittedName>
        <fullName evidence="2">Uncharacterized protein</fullName>
    </submittedName>
</protein>
<comment type="caution">
    <text evidence="2">The sequence shown here is derived from an EMBL/GenBank/DDBJ whole genome shotgun (WGS) entry which is preliminary data.</text>
</comment>
<dbReference type="Proteomes" id="UP001519654">
    <property type="component" value="Unassembled WGS sequence"/>
</dbReference>
<keyword evidence="1" id="KW-0472">Membrane</keyword>
<feature type="transmembrane region" description="Helical" evidence="1">
    <location>
        <begin position="268"/>
        <end position="289"/>
    </location>
</feature>
<dbReference type="RefSeq" id="WP_215788794.1">
    <property type="nucleotide sequence ID" value="NZ_JAHKKG010000005.1"/>
</dbReference>
<organism evidence="2 3">
    <name type="scientific">Paractinoplanes bogorensis</name>
    <dbReference type="NCBI Taxonomy" id="1610840"/>
    <lineage>
        <taxon>Bacteria</taxon>
        <taxon>Bacillati</taxon>
        <taxon>Actinomycetota</taxon>
        <taxon>Actinomycetes</taxon>
        <taxon>Micromonosporales</taxon>
        <taxon>Micromonosporaceae</taxon>
        <taxon>Paractinoplanes</taxon>
    </lineage>
</organism>
<evidence type="ECO:0000313" key="2">
    <source>
        <dbReference type="EMBL" id="MBU2665609.1"/>
    </source>
</evidence>
<feature type="transmembrane region" description="Helical" evidence="1">
    <location>
        <begin position="107"/>
        <end position="125"/>
    </location>
</feature>
<evidence type="ECO:0000313" key="3">
    <source>
        <dbReference type="Proteomes" id="UP001519654"/>
    </source>
</evidence>
<dbReference type="EMBL" id="JAHKKG010000005">
    <property type="protein sequence ID" value="MBU2665609.1"/>
    <property type="molecule type" value="Genomic_DNA"/>
</dbReference>
<reference evidence="2 3" key="1">
    <citation type="submission" date="2021-06" db="EMBL/GenBank/DDBJ databases">
        <title>Actinoplanes lichenicola sp. nov., and Actinoplanes ovalisporus sp. nov., isolated from lichen in Thailand.</title>
        <authorList>
            <person name="Saeng-In P."/>
            <person name="Kanchanasin P."/>
            <person name="Yuki M."/>
            <person name="Kudo T."/>
            <person name="Ohkuma M."/>
            <person name="Phongsopitanun W."/>
            <person name="Tanasupawat S."/>
        </authorList>
    </citation>
    <scope>NUCLEOTIDE SEQUENCE [LARGE SCALE GENOMIC DNA]</scope>
    <source>
        <strain evidence="2 3">NBRC 110975</strain>
    </source>
</reference>
<sequence>MRHPWYSWVNPWTCARNLFKPASANPYAPFQRLSDWRARIGLVAVVLLSVKNLDFPFLLSDRIFGAQVSFVGGGIVVGLGVAAFWYRHPDRITGLVRVAVRQVLRRVAIMAVVAGGLLLSAVVVPESAQDATPDSSAVLWPIVIATAWLTVFGWSMMWYAIRWTYGVSEIDPMLGPAVTAVSAVVGAIVGQIVDLGDNRDPVVSTTITVVALVSVFAIAGAEAYLVRRGPRSEPPPHPYEPGRYVYPPGRRTGLDAFSRWIAGPPSGLTITALVVLWLLPPVGFVLALISLARVGRSYHQGAGLALTALVASVVWPIVYATAIR</sequence>
<feature type="transmembrane region" description="Helical" evidence="1">
    <location>
        <begin position="205"/>
        <end position="226"/>
    </location>
</feature>
<keyword evidence="1" id="KW-1133">Transmembrane helix</keyword>
<feature type="transmembrane region" description="Helical" evidence="1">
    <location>
        <begin position="137"/>
        <end position="161"/>
    </location>
</feature>
<keyword evidence="3" id="KW-1185">Reference proteome</keyword>
<evidence type="ECO:0000256" key="1">
    <source>
        <dbReference type="SAM" id="Phobius"/>
    </source>
</evidence>
<gene>
    <name evidence="2" type="ORF">KOI35_19035</name>
</gene>
<name>A0ABS5YQ78_9ACTN</name>
<keyword evidence="1" id="KW-0812">Transmembrane</keyword>
<feature type="transmembrane region" description="Helical" evidence="1">
    <location>
        <begin position="64"/>
        <end position="86"/>
    </location>
</feature>
<proteinExistence type="predicted"/>
<feature type="transmembrane region" description="Helical" evidence="1">
    <location>
        <begin position="173"/>
        <end position="193"/>
    </location>
</feature>
<feature type="transmembrane region" description="Helical" evidence="1">
    <location>
        <begin position="301"/>
        <end position="322"/>
    </location>
</feature>
<accession>A0ABS5YQ78</accession>